<dbReference type="GO" id="GO:0001508">
    <property type="term" value="P:action potential"/>
    <property type="evidence" value="ECO:0007669"/>
    <property type="project" value="TreeGrafter"/>
</dbReference>
<keyword evidence="2" id="KW-0813">Transport</keyword>
<sequence length="181" mass="19835">MTATARPSKRAHALRNVATVVCALLLFYFVPVGYDFADDWPGRILTLLAFAAGVIGLCWLGYRRITQYIAAMEDTTRRIDGLLLLVSVVVVFFAIFYYVLEQRDPGQFDGLDTRTDALYYTVSTLATVGYGDIHAVGQIARVASTVQMLFDLVVIGTVVAVLTTSITRRLESRQASGGDAN</sequence>
<feature type="transmembrane region" description="Helical" evidence="8">
    <location>
        <begin position="82"/>
        <end position="100"/>
    </location>
</feature>
<gene>
    <name evidence="10" type="ORF">NCTC10797_03554</name>
</gene>
<dbReference type="EMBL" id="LR215973">
    <property type="protein sequence ID" value="VFA99767.1"/>
    <property type="molecule type" value="Genomic_DNA"/>
</dbReference>
<dbReference type="AlphaFoldDB" id="A0A4U8WBI5"/>
<feature type="transmembrane region" description="Helical" evidence="8">
    <location>
        <begin position="12"/>
        <end position="30"/>
    </location>
</feature>
<evidence type="ECO:0000256" key="5">
    <source>
        <dbReference type="ARBA" id="ARBA00023065"/>
    </source>
</evidence>
<feature type="domain" description="Potassium channel" evidence="9">
    <location>
        <begin position="86"/>
        <end position="167"/>
    </location>
</feature>
<feature type="transmembrane region" description="Helical" evidence="8">
    <location>
        <begin position="148"/>
        <end position="166"/>
    </location>
</feature>
<dbReference type="Pfam" id="PF07885">
    <property type="entry name" value="Ion_trans_2"/>
    <property type="match status" value="1"/>
</dbReference>
<dbReference type="SUPFAM" id="SSF81324">
    <property type="entry name" value="Voltage-gated potassium channels"/>
    <property type="match status" value="1"/>
</dbReference>
<feature type="transmembrane region" description="Helical" evidence="8">
    <location>
        <begin position="42"/>
        <end position="62"/>
    </location>
</feature>
<dbReference type="Gene3D" id="1.10.287.70">
    <property type="match status" value="1"/>
</dbReference>
<name>A0A4U8WBI5_9NOCA</name>
<dbReference type="GO" id="GO:0005249">
    <property type="term" value="F:voltage-gated potassium channel activity"/>
    <property type="evidence" value="ECO:0007669"/>
    <property type="project" value="InterPro"/>
</dbReference>
<accession>A0A4U8WBI5</accession>
<dbReference type="RefSeq" id="WP_130917856.1">
    <property type="nucleotide sequence ID" value="NZ_JADLPI010000001.1"/>
</dbReference>
<protein>
    <submittedName>
        <fullName evidence="10">Ion channel</fullName>
    </submittedName>
</protein>
<dbReference type="Proteomes" id="UP000290439">
    <property type="component" value="Chromosome"/>
</dbReference>
<keyword evidence="3 8" id="KW-0812">Transmembrane</keyword>
<proteinExistence type="predicted"/>
<evidence type="ECO:0000313" key="11">
    <source>
        <dbReference type="Proteomes" id="UP000290439"/>
    </source>
</evidence>
<organism evidence="10 11">
    <name type="scientific">Nocardia cyriacigeorgica</name>
    <dbReference type="NCBI Taxonomy" id="135487"/>
    <lineage>
        <taxon>Bacteria</taxon>
        <taxon>Bacillati</taxon>
        <taxon>Actinomycetota</taxon>
        <taxon>Actinomycetes</taxon>
        <taxon>Mycobacteriales</taxon>
        <taxon>Nocardiaceae</taxon>
        <taxon>Nocardia</taxon>
    </lineage>
</organism>
<dbReference type="InterPro" id="IPR013099">
    <property type="entry name" value="K_chnl_dom"/>
</dbReference>
<keyword evidence="7" id="KW-0407">Ion channel</keyword>
<evidence type="ECO:0000256" key="3">
    <source>
        <dbReference type="ARBA" id="ARBA00022692"/>
    </source>
</evidence>
<dbReference type="PANTHER" id="PTHR11537:SF254">
    <property type="entry name" value="POTASSIUM VOLTAGE-GATED CHANNEL PROTEIN SHAB"/>
    <property type="match status" value="1"/>
</dbReference>
<keyword evidence="6 8" id="KW-0472">Membrane</keyword>
<evidence type="ECO:0000256" key="6">
    <source>
        <dbReference type="ARBA" id="ARBA00023136"/>
    </source>
</evidence>
<dbReference type="PRINTS" id="PR00169">
    <property type="entry name" value="KCHANNEL"/>
</dbReference>
<evidence type="ECO:0000256" key="7">
    <source>
        <dbReference type="ARBA" id="ARBA00023303"/>
    </source>
</evidence>
<dbReference type="InterPro" id="IPR028325">
    <property type="entry name" value="VG_K_chnl"/>
</dbReference>
<evidence type="ECO:0000256" key="4">
    <source>
        <dbReference type="ARBA" id="ARBA00022989"/>
    </source>
</evidence>
<evidence type="ECO:0000256" key="8">
    <source>
        <dbReference type="SAM" id="Phobius"/>
    </source>
</evidence>
<evidence type="ECO:0000259" key="9">
    <source>
        <dbReference type="Pfam" id="PF07885"/>
    </source>
</evidence>
<reference evidence="10 11" key="1">
    <citation type="submission" date="2019-02" db="EMBL/GenBank/DDBJ databases">
        <authorList>
            <consortium name="Pathogen Informatics"/>
        </authorList>
    </citation>
    <scope>NUCLEOTIDE SEQUENCE [LARGE SCALE GENOMIC DNA]</scope>
    <source>
        <strain evidence="10 11">3012STDY6756504</strain>
    </source>
</reference>
<evidence type="ECO:0000256" key="1">
    <source>
        <dbReference type="ARBA" id="ARBA00004141"/>
    </source>
</evidence>
<evidence type="ECO:0000256" key="2">
    <source>
        <dbReference type="ARBA" id="ARBA00022448"/>
    </source>
</evidence>
<dbReference type="PANTHER" id="PTHR11537">
    <property type="entry name" value="VOLTAGE-GATED POTASSIUM CHANNEL"/>
    <property type="match status" value="1"/>
</dbReference>
<evidence type="ECO:0000313" key="10">
    <source>
        <dbReference type="EMBL" id="VFA99767.1"/>
    </source>
</evidence>
<keyword evidence="5" id="KW-0406">Ion transport</keyword>
<dbReference type="GO" id="GO:0008076">
    <property type="term" value="C:voltage-gated potassium channel complex"/>
    <property type="evidence" value="ECO:0007669"/>
    <property type="project" value="InterPro"/>
</dbReference>
<keyword evidence="4 8" id="KW-1133">Transmembrane helix</keyword>
<comment type="subcellular location">
    <subcellularLocation>
        <location evidence="1">Membrane</location>
        <topology evidence="1">Multi-pass membrane protein</topology>
    </subcellularLocation>
</comment>